<dbReference type="CDD" id="cd13128">
    <property type="entry name" value="MATE_Wzx_like"/>
    <property type="match status" value="1"/>
</dbReference>
<organism evidence="6 7">
    <name type="scientific">Pseudomonas benzenivorans</name>
    <dbReference type="NCBI Taxonomy" id="556533"/>
    <lineage>
        <taxon>Bacteria</taxon>
        <taxon>Pseudomonadati</taxon>
        <taxon>Pseudomonadota</taxon>
        <taxon>Gammaproteobacteria</taxon>
        <taxon>Pseudomonadales</taxon>
        <taxon>Pseudomonadaceae</taxon>
        <taxon>Pseudomonas</taxon>
    </lineage>
</organism>
<dbReference type="InterPro" id="IPR052556">
    <property type="entry name" value="PolySynth_Transporter"/>
</dbReference>
<feature type="transmembrane region" description="Helical" evidence="5">
    <location>
        <begin position="150"/>
        <end position="167"/>
    </location>
</feature>
<dbReference type="RefSeq" id="WP_318645948.1">
    <property type="nucleotide sequence ID" value="NZ_CP137892.1"/>
</dbReference>
<dbReference type="PANTHER" id="PTHR43424:SF1">
    <property type="entry name" value="LOCUS PUTATIVE PROTEIN 1-RELATED"/>
    <property type="match status" value="1"/>
</dbReference>
<keyword evidence="7" id="KW-1185">Reference proteome</keyword>
<proteinExistence type="predicted"/>
<feature type="transmembrane region" description="Helical" evidence="5">
    <location>
        <begin position="361"/>
        <end position="382"/>
    </location>
</feature>
<name>A0ABZ0Q238_9PSED</name>
<accession>A0ABZ0Q238</accession>
<evidence type="ECO:0000313" key="6">
    <source>
        <dbReference type="EMBL" id="WPC06770.1"/>
    </source>
</evidence>
<feature type="transmembrane region" description="Helical" evidence="5">
    <location>
        <begin position="297"/>
        <end position="322"/>
    </location>
</feature>
<evidence type="ECO:0000256" key="1">
    <source>
        <dbReference type="ARBA" id="ARBA00004141"/>
    </source>
</evidence>
<feature type="transmembrane region" description="Helical" evidence="5">
    <location>
        <begin position="46"/>
        <end position="70"/>
    </location>
</feature>
<evidence type="ECO:0000256" key="2">
    <source>
        <dbReference type="ARBA" id="ARBA00022692"/>
    </source>
</evidence>
<keyword evidence="4 5" id="KW-0472">Membrane</keyword>
<feature type="transmembrane region" description="Helical" evidence="5">
    <location>
        <begin position="254"/>
        <end position="277"/>
    </location>
</feature>
<evidence type="ECO:0000256" key="5">
    <source>
        <dbReference type="SAM" id="Phobius"/>
    </source>
</evidence>
<feature type="transmembrane region" description="Helical" evidence="5">
    <location>
        <begin position="217"/>
        <end position="234"/>
    </location>
</feature>
<feature type="transmembrane region" description="Helical" evidence="5">
    <location>
        <begin position="117"/>
        <end position="138"/>
    </location>
</feature>
<feature type="transmembrane region" description="Helical" evidence="5">
    <location>
        <begin position="173"/>
        <end position="196"/>
    </location>
</feature>
<evidence type="ECO:0000256" key="4">
    <source>
        <dbReference type="ARBA" id="ARBA00023136"/>
    </source>
</evidence>
<evidence type="ECO:0000313" key="7">
    <source>
        <dbReference type="Proteomes" id="UP001305928"/>
    </source>
</evidence>
<gene>
    <name evidence="6" type="ORF">SBP02_08500</name>
</gene>
<dbReference type="InterPro" id="IPR002797">
    <property type="entry name" value="Polysacc_synth"/>
</dbReference>
<protein>
    <submittedName>
        <fullName evidence="6">Flippase</fullName>
    </submittedName>
</protein>
<reference evidence="6 7" key="1">
    <citation type="submission" date="2023-11" db="EMBL/GenBank/DDBJ databases">
        <title>Complete genome of Pseudomonas benzenivorans BA3361.</title>
        <authorList>
            <person name="Shin S.Y."/>
            <person name="Song J."/>
            <person name="Kang H."/>
        </authorList>
    </citation>
    <scope>NUCLEOTIDE SEQUENCE [LARGE SCALE GENOMIC DNA]</scope>
    <source>
        <strain evidence="6 7">HNIBRBA3361</strain>
    </source>
</reference>
<dbReference type="EMBL" id="CP137892">
    <property type="protein sequence ID" value="WPC06770.1"/>
    <property type="molecule type" value="Genomic_DNA"/>
</dbReference>
<dbReference type="Proteomes" id="UP001305928">
    <property type="component" value="Chromosome"/>
</dbReference>
<feature type="transmembrane region" description="Helical" evidence="5">
    <location>
        <begin position="82"/>
        <end position="105"/>
    </location>
</feature>
<evidence type="ECO:0000256" key="3">
    <source>
        <dbReference type="ARBA" id="ARBA00022989"/>
    </source>
</evidence>
<keyword evidence="2 5" id="KW-0812">Transmembrane</keyword>
<feature type="transmembrane region" description="Helical" evidence="5">
    <location>
        <begin position="334"/>
        <end position="352"/>
    </location>
</feature>
<keyword evidence="3 5" id="KW-1133">Transmembrane helix</keyword>
<comment type="subcellular location">
    <subcellularLocation>
        <location evidence="1">Membrane</location>
        <topology evidence="1">Multi-pass membrane protein</topology>
    </subcellularLocation>
</comment>
<feature type="transmembrane region" description="Helical" evidence="5">
    <location>
        <begin position="21"/>
        <end position="40"/>
    </location>
</feature>
<dbReference type="Pfam" id="PF01943">
    <property type="entry name" value="Polysacc_synt"/>
    <property type="match status" value="1"/>
</dbReference>
<sequence>MFRNSSFKRYFFNSSWMMAEQFLRILSGVFVGIYIARYLGPEDFGVLSYVLAIATFMMAISRLGMDAILVRELVSTPEKRQLLMGTAFWMMVAAALGCYILVGAVIWSTAELVSVKIYASIIAVGTIFTSCLVVDFYFQSQVKAKYSAACKSITLLLMSVVKLYLIFIQADLIWFVIAFLMDYAVLGMVFIVVAFGGREGGFLKYFSWPDAKQMLKSAWPLVLGGVAIQVYMRIDQVMIRNMLGLHEVGVYSAAVRIYEAWAIVTAIITVSLLPAIVKLKQGSEETYHKRMTQLFRLVIWLSVFAAIAVALVSEQLMVLAFGEEYRESAPVVDIIMWTAVFAAMGSVSARYFNVEKMEKKFALRTVLAAVLNVGLNFLLIPIYGIKGAAIATLSCTFFANYMMDWFDRDLKLLLRIKHRAMFGHPFS</sequence>
<dbReference type="PANTHER" id="PTHR43424">
    <property type="entry name" value="LOCUS PUTATIVE PROTEIN 1-RELATED"/>
    <property type="match status" value="1"/>
</dbReference>